<evidence type="ECO:0000313" key="2">
    <source>
        <dbReference type="Proteomes" id="UP000051686"/>
    </source>
</evidence>
<proteinExistence type="predicted"/>
<name>A0A0R1M8K6_9LACO</name>
<dbReference type="PATRIC" id="fig|1423777.3.peg.1624"/>
<reference evidence="1 2" key="1">
    <citation type="journal article" date="2015" name="Genome Announc.">
        <title>Expanding the biotechnology potential of lactobacilli through comparative genomics of 213 strains and associated genera.</title>
        <authorList>
            <person name="Sun Z."/>
            <person name="Harris H.M."/>
            <person name="McCann A."/>
            <person name="Guo C."/>
            <person name="Argimon S."/>
            <person name="Zhang W."/>
            <person name="Yang X."/>
            <person name="Jeffery I.B."/>
            <person name="Cooney J.C."/>
            <person name="Kagawa T.F."/>
            <person name="Liu W."/>
            <person name="Song Y."/>
            <person name="Salvetti E."/>
            <person name="Wrobel A."/>
            <person name="Rasinkangas P."/>
            <person name="Parkhill J."/>
            <person name="Rea M.C."/>
            <person name="O'Sullivan O."/>
            <person name="Ritari J."/>
            <person name="Douillard F.P."/>
            <person name="Paul Ross R."/>
            <person name="Yang R."/>
            <person name="Briner A.E."/>
            <person name="Felis G.E."/>
            <person name="de Vos W.M."/>
            <person name="Barrangou R."/>
            <person name="Klaenhammer T.R."/>
            <person name="Caufield P.W."/>
            <person name="Cui Y."/>
            <person name="Zhang H."/>
            <person name="O'Toole P.W."/>
        </authorList>
    </citation>
    <scope>NUCLEOTIDE SEQUENCE [LARGE SCALE GENOMIC DNA]</scope>
    <source>
        <strain evidence="1 2">DSM 19972</strain>
    </source>
</reference>
<evidence type="ECO:0000313" key="1">
    <source>
        <dbReference type="EMBL" id="KRL04444.1"/>
    </source>
</evidence>
<comment type="caution">
    <text evidence="1">The sequence shown here is derived from an EMBL/GenBank/DDBJ whole genome shotgun (WGS) entry which is preliminary data.</text>
</comment>
<keyword evidence="2" id="KW-1185">Reference proteome</keyword>
<dbReference type="Proteomes" id="UP000051686">
    <property type="component" value="Unassembled WGS sequence"/>
</dbReference>
<dbReference type="InterPro" id="IPR029052">
    <property type="entry name" value="Metallo-depent_PP-like"/>
</dbReference>
<dbReference type="STRING" id="1423777.FD46_GL001573"/>
<dbReference type="Gene3D" id="3.60.21.10">
    <property type="match status" value="1"/>
</dbReference>
<accession>A0A0R1M8K6</accession>
<gene>
    <name evidence="1" type="ORF">FD46_GL001573</name>
</gene>
<dbReference type="AlphaFoldDB" id="A0A0R1M8K6"/>
<dbReference type="EMBL" id="AZEH01000039">
    <property type="protein sequence ID" value="KRL04444.1"/>
    <property type="molecule type" value="Genomic_DNA"/>
</dbReference>
<sequence length="60" mass="6879">MKNRSASYLLLSVSERGITEIGFRRVAYDGEREIKKAAAQNFPYLNLYKKNSFDRCSGNT</sequence>
<organism evidence="1 2">
    <name type="scientific">Liquorilactobacillus oeni DSM 19972</name>
    <dbReference type="NCBI Taxonomy" id="1423777"/>
    <lineage>
        <taxon>Bacteria</taxon>
        <taxon>Bacillati</taxon>
        <taxon>Bacillota</taxon>
        <taxon>Bacilli</taxon>
        <taxon>Lactobacillales</taxon>
        <taxon>Lactobacillaceae</taxon>
        <taxon>Liquorilactobacillus</taxon>
    </lineage>
</organism>
<protein>
    <submittedName>
        <fullName evidence="1">Uncharacterized protein</fullName>
    </submittedName>
</protein>